<proteinExistence type="predicted"/>
<organism evidence="1 2">
    <name type="scientific">Pseudomonas orientalis</name>
    <dbReference type="NCBI Taxonomy" id="76758"/>
    <lineage>
        <taxon>Bacteria</taxon>
        <taxon>Pseudomonadati</taxon>
        <taxon>Pseudomonadota</taxon>
        <taxon>Gammaproteobacteria</taxon>
        <taxon>Pseudomonadales</taxon>
        <taxon>Pseudomonadaceae</taxon>
        <taxon>Pseudomonas</taxon>
    </lineage>
</organism>
<evidence type="ECO:0008006" key="3">
    <source>
        <dbReference type="Google" id="ProtNLM"/>
    </source>
</evidence>
<evidence type="ECO:0000313" key="1">
    <source>
        <dbReference type="EMBL" id="RZI31669.1"/>
    </source>
</evidence>
<dbReference type="AlphaFoldDB" id="A0A4Q7D5G0"/>
<comment type="caution">
    <text evidence="1">The sequence shown here is derived from an EMBL/GenBank/DDBJ whole genome shotgun (WGS) entry which is preliminary data.</text>
</comment>
<gene>
    <name evidence="1" type="ORF">EUX57_11555</name>
</gene>
<protein>
    <recommendedName>
        <fullName evidence="3">Bacteriocin biosynthesis cyclodehydratase domain-containing protein</fullName>
    </recommendedName>
</protein>
<name>A0A4Q7D5G0_9PSED</name>
<accession>A0A4Q7D5G0</accession>
<dbReference type="EMBL" id="SGFE01000020">
    <property type="protein sequence ID" value="RZI31669.1"/>
    <property type="molecule type" value="Genomic_DNA"/>
</dbReference>
<reference evidence="1 2" key="1">
    <citation type="submission" date="2019-02" db="EMBL/GenBank/DDBJ databases">
        <title>Pseudomonas spp from wheat grain.</title>
        <authorList>
            <person name="Cho G.-S."/>
            <person name="Franz C.M.A.P."/>
        </authorList>
    </citation>
    <scope>NUCLEOTIDE SEQUENCE [LARGE SCALE GENOMIC DNA]</scope>
    <source>
        <strain evidence="1 2">133NRW</strain>
    </source>
</reference>
<dbReference type="Proteomes" id="UP000293369">
    <property type="component" value="Unassembled WGS sequence"/>
</dbReference>
<evidence type="ECO:0000313" key="2">
    <source>
        <dbReference type="Proteomes" id="UP000293369"/>
    </source>
</evidence>
<sequence>MLVIHQGGFGLAVAQALLERCVSGRSLSIDDALSHRWEDERKDTFVALALGSLHPSRTRRLAQVLWERKLTHSVVMLSDQNLLIGPLVAPPDGPCLRCAMARSLSMFDTPQNARLESNRQLYMEHTGTAQIPGYLPSQVQMAAVKLLQHAGAAPEHRGRLTVISLNGSWSVHTRITALHGCTCRGNTLVSVAERWTAQLERDIEVARQI</sequence>
<dbReference type="RefSeq" id="WP_065892705.1">
    <property type="nucleotide sequence ID" value="NZ_SGFE01000020.1"/>
</dbReference>
<dbReference type="Gene3D" id="3.40.50.720">
    <property type="entry name" value="NAD(P)-binding Rossmann-like Domain"/>
    <property type="match status" value="1"/>
</dbReference>